<name>A0A5C8GHG8_9SPIR</name>
<dbReference type="Proteomes" id="UP000322307">
    <property type="component" value="Unassembled WGS sequence"/>
</dbReference>
<proteinExistence type="predicted"/>
<evidence type="ECO:0000313" key="4">
    <source>
        <dbReference type="Proteomes" id="UP000322188"/>
    </source>
</evidence>
<evidence type="ECO:0000313" key="5">
    <source>
        <dbReference type="Proteomes" id="UP000322307"/>
    </source>
</evidence>
<comment type="caution">
    <text evidence="3">The sequence shown here is derived from an EMBL/GenBank/DDBJ whole genome shotgun (WGS) entry which is preliminary data.</text>
</comment>
<accession>A0A5C8GHG8</accession>
<dbReference type="EMBL" id="SAYB01000007">
    <property type="protein sequence ID" value="TXJ35398.1"/>
    <property type="molecule type" value="Genomic_DNA"/>
</dbReference>
<protein>
    <submittedName>
        <fullName evidence="3">Uncharacterized protein</fullName>
    </submittedName>
</protein>
<evidence type="ECO:0000313" key="2">
    <source>
        <dbReference type="EMBL" id="TXJ48948.1"/>
    </source>
</evidence>
<evidence type="ECO:0000313" key="3">
    <source>
        <dbReference type="EMBL" id="TXJ61433.1"/>
    </source>
</evidence>
<dbReference type="GeneID" id="61066504"/>
<reference evidence="3" key="2">
    <citation type="submission" date="2019-01" db="EMBL/GenBank/DDBJ databases">
        <authorList>
            <person name="Thorell K."/>
        </authorList>
    </citation>
    <scope>NUCLEOTIDE SEQUENCE</scope>
    <source>
        <strain evidence="3">PC2022III</strain>
        <strain evidence="2">PC3939II</strain>
        <strain evidence="1">PC4580III</strain>
    </source>
</reference>
<organism evidence="3 4">
    <name type="scientific">Brachyspira aalborgi</name>
    <dbReference type="NCBI Taxonomy" id="29522"/>
    <lineage>
        <taxon>Bacteria</taxon>
        <taxon>Pseudomonadati</taxon>
        <taxon>Spirochaetota</taxon>
        <taxon>Spirochaetia</taxon>
        <taxon>Brachyspirales</taxon>
        <taxon>Brachyspiraceae</taxon>
        <taxon>Brachyspira</taxon>
    </lineage>
</organism>
<sequence length="122" mass="13237">MLDEIVKVLAKKFTLYSAMLTYNNFTSNRGTGSMGATVSKDVSTKIKAALEEAFADDTNPNAKATYEVTVIGTEKTAKIIVTITLKGNNAFADDVKTKYTVDGKTAKLKLTITTTNNWNTTN</sequence>
<dbReference type="EMBL" id="SAYE01000015">
    <property type="protein sequence ID" value="TXJ48948.1"/>
    <property type="molecule type" value="Genomic_DNA"/>
</dbReference>
<dbReference type="Proteomes" id="UP000322188">
    <property type="component" value="Unassembled WGS sequence"/>
</dbReference>
<evidence type="ECO:0000313" key="1">
    <source>
        <dbReference type="EMBL" id="TXJ35398.1"/>
    </source>
</evidence>
<dbReference type="AlphaFoldDB" id="A0A5C8GHG8"/>
<dbReference type="EMBL" id="SAYK01000003">
    <property type="protein sequence ID" value="TXJ61433.1"/>
    <property type="molecule type" value="Genomic_DNA"/>
</dbReference>
<reference evidence="4 5" key="1">
    <citation type="journal article" date="1992" name="Lakartidningen">
        <title>[Penicillin V and not amoxicillin is the first choice preparation in acute otitis].</title>
        <authorList>
            <person name="Kamme C."/>
            <person name="Lundgren K."/>
            <person name="Prellner K."/>
        </authorList>
    </citation>
    <scope>NUCLEOTIDE SEQUENCE [LARGE SCALE GENOMIC DNA]</scope>
    <source>
        <strain evidence="3 4">PC2022III</strain>
        <strain evidence="2 5">PC3939II</strain>
        <strain evidence="1 6">PC4580III</strain>
    </source>
</reference>
<evidence type="ECO:0000313" key="6">
    <source>
        <dbReference type="Proteomes" id="UP000322814"/>
    </source>
</evidence>
<dbReference type="Proteomes" id="UP000322814">
    <property type="component" value="Unassembled WGS sequence"/>
</dbReference>
<dbReference type="RefSeq" id="WP_147560085.1">
    <property type="nucleotide sequence ID" value="NZ_SAYB01000007.1"/>
</dbReference>
<gene>
    <name evidence="3" type="ORF">EPJ74_04200</name>
    <name evidence="1" type="ORF">EPJ78_10795</name>
    <name evidence="2" type="ORF">EPJ84_08095</name>
</gene>